<evidence type="ECO:0000313" key="13">
    <source>
        <dbReference type="EMBL" id="QJY44926.1"/>
    </source>
</evidence>
<comment type="function">
    <text evidence="11">Mediates influx of magnesium ions. Alternates between open and closed states. Activated by low cytoplasmic Mg(2+) levels. Inactive when cytoplasmic Mg(2+) levels are high.</text>
</comment>
<dbReference type="Gene3D" id="3.30.460.20">
    <property type="entry name" value="CorA soluble domain-like"/>
    <property type="match status" value="1"/>
</dbReference>
<keyword evidence="3 12" id="KW-0813">Transport</keyword>
<sequence>MPPLSSIRPAIRAASRITTRVSEPLLPKLRVPVSAYVVDCAVYVDGERLPGRWTHDGALAEVRRREEGFVWIGLHEPDEDQITGIADVFGLHELAVEDAVHAHQRPKVERYDDMLFMVLKTVCYVGHAEPTTANEIVETGEVMAFLGHDFIVTVRHGNHSGLRDVRRKLEADPEQLCLGPSAVLHAIADHVVDSYLDVTAAIENDIDEMEAEVFTPRSTMDAEQIYVMKREVLELRRAVVPLATPLRKLTEGYSALIPHDVRSYFRDVDDHLVTVVERVAGFNELLTTLVDASLAKITMQQNNDMRKITAYAALITVPTMIAGIYGMNFEYMPELQSPIGYPAVLLTIVAICAYLFRQFRRNHWL</sequence>
<evidence type="ECO:0000256" key="3">
    <source>
        <dbReference type="ARBA" id="ARBA00022448"/>
    </source>
</evidence>
<evidence type="ECO:0000256" key="9">
    <source>
        <dbReference type="ARBA" id="ARBA00023136"/>
    </source>
</evidence>
<keyword evidence="4 12" id="KW-1003">Cell membrane</keyword>
<dbReference type="PANTHER" id="PTHR46494:SF1">
    <property type="entry name" value="CORA FAMILY METAL ION TRANSPORTER (EUROFUNG)"/>
    <property type="match status" value="1"/>
</dbReference>
<evidence type="ECO:0000256" key="11">
    <source>
        <dbReference type="ARBA" id="ARBA00045497"/>
    </source>
</evidence>
<dbReference type="Gene3D" id="1.20.58.340">
    <property type="entry name" value="Magnesium transport protein CorA, transmembrane region"/>
    <property type="match status" value="2"/>
</dbReference>
<keyword evidence="6 12" id="KW-0460">Magnesium</keyword>
<gene>
    <name evidence="12 13" type="primary">corA</name>
    <name evidence="13" type="ORF">HOP40_02985</name>
</gene>
<comment type="similarity">
    <text evidence="2 12">Belongs to the CorA metal ion transporter (MIT) (TC 1.A.35) family.</text>
</comment>
<evidence type="ECO:0000256" key="10">
    <source>
        <dbReference type="ARBA" id="ARBA00034269"/>
    </source>
</evidence>
<dbReference type="InterPro" id="IPR004488">
    <property type="entry name" value="Mg/Co-transport_prot_CorA"/>
</dbReference>
<dbReference type="GO" id="GO:0015087">
    <property type="term" value="F:cobalt ion transmembrane transporter activity"/>
    <property type="evidence" value="ECO:0007669"/>
    <property type="project" value="UniProtKB-UniRule"/>
</dbReference>
<keyword evidence="8 12" id="KW-0406">Ion transport</keyword>
<dbReference type="FunFam" id="1.20.58.340:FF:000004">
    <property type="entry name" value="Magnesium transport protein CorA"/>
    <property type="match status" value="1"/>
</dbReference>
<dbReference type="GO" id="GO:0015095">
    <property type="term" value="F:magnesium ion transmembrane transporter activity"/>
    <property type="evidence" value="ECO:0007669"/>
    <property type="project" value="UniProtKB-UniRule"/>
</dbReference>
<dbReference type="NCBIfam" id="TIGR00383">
    <property type="entry name" value="corA"/>
    <property type="match status" value="1"/>
</dbReference>
<protein>
    <recommendedName>
        <fullName evidence="12">Magnesium transport protein CorA</fullName>
    </recommendedName>
</protein>
<dbReference type="KEGG" id="pbro:HOP40_02985"/>
<feature type="transmembrane region" description="Helical" evidence="12">
    <location>
        <begin position="339"/>
        <end position="356"/>
    </location>
</feature>
<feature type="transmembrane region" description="Helical" evidence="12">
    <location>
        <begin position="308"/>
        <end position="327"/>
    </location>
</feature>
<comment type="subcellular location">
    <subcellularLocation>
        <location evidence="1">Cell membrane</location>
        <topology evidence="1">Multi-pass membrane protein</topology>
    </subcellularLocation>
    <subcellularLocation>
        <location evidence="12">Membrane</location>
        <topology evidence="12">Multi-pass membrane protein</topology>
    </subcellularLocation>
</comment>
<keyword evidence="5 12" id="KW-0812">Transmembrane</keyword>
<dbReference type="PANTHER" id="PTHR46494">
    <property type="entry name" value="CORA FAMILY METAL ION TRANSPORTER (EUROFUNG)"/>
    <property type="match status" value="1"/>
</dbReference>
<dbReference type="CDD" id="cd12830">
    <property type="entry name" value="MtCorA-like"/>
    <property type="match status" value="1"/>
</dbReference>
<dbReference type="EMBL" id="CP053564">
    <property type="protein sequence ID" value="QJY44926.1"/>
    <property type="molecule type" value="Genomic_DNA"/>
</dbReference>
<keyword evidence="7 12" id="KW-1133">Transmembrane helix</keyword>
<evidence type="ECO:0000256" key="6">
    <source>
        <dbReference type="ARBA" id="ARBA00022842"/>
    </source>
</evidence>
<comment type="catalytic activity">
    <reaction evidence="10">
        <text>Mg(2+)(in) = Mg(2+)(out)</text>
        <dbReference type="Rhea" id="RHEA:29827"/>
        <dbReference type="ChEBI" id="CHEBI:18420"/>
    </reaction>
</comment>
<reference evidence="13 14" key="1">
    <citation type="submission" date="2020-05" db="EMBL/GenBank/DDBJ databases">
        <authorList>
            <person name="Mo P."/>
        </authorList>
    </citation>
    <scope>NUCLEOTIDE SEQUENCE [LARGE SCALE GENOMIC DNA]</scope>
    <source>
        <strain evidence="13 14">Gen01</strain>
    </source>
</reference>
<organism evidence="13 14">
    <name type="scientific">Pseudonocardia broussonetiae</name>
    <dbReference type="NCBI Taxonomy" id="2736640"/>
    <lineage>
        <taxon>Bacteria</taxon>
        <taxon>Bacillati</taxon>
        <taxon>Actinomycetota</taxon>
        <taxon>Actinomycetes</taxon>
        <taxon>Pseudonocardiales</taxon>
        <taxon>Pseudonocardiaceae</taxon>
        <taxon>Pseudonocardia</taxon>
    </lineage>
</organism>
<evidence type="ECO:0000256" key="7">
    <source>
        <dbReference type="ARBA" id="ARBA00022989"/>
    </source>
</evidence>
<evidence type="ECO:0000256" key="5">
    <source>
        <dbReference type="ARBA" id="ARBA00022692"/>
    </source>
</evidence>
<name>A0A6M6JBL1_9PSEU</name>
<dbReference type="Proteomes" id="UP000505377">
    <property type="component" value="Chromosome"/>
</dbReference>
<evidence type="ECO:0000256" key="1">
    <source>
        <dbReference type="ARBA" id="ARBA00004651"/>
    </source>
</evidence>
<dbReference type="SUPFAM" id="SSF144083">
    <property type="entry name" value="Magnesium transport protein CorA, transmembrane region"/>
    <property type="match status" value="1"/>
</dbReference>
<evidence type="ECO:0000256" key="2">
    <source>
        <dbReference type="ARBA" id="ARBA00009765"/>
    </source>
</evidence>
<keyword evidence="9 12" id="KW-0472">Membrane</keyword>
<dbReference type="InterPro" id="IPR045863">
    <property type="entry name" value="CorA_TM1_TM2"/>
</dbReference>
<keyword evidence="14" id="KW-1185">Reference proteome</keyword>
<dbReference type="InterPro" id="IPR002523">
    <property type="entry name" value="MgTranspt_CorA/ZnTranspt_ZntB"/>
</dbReference>
<dbReference type="GO" id="GO:0005886">
    <property type="term" value="C:plasma membrane"/>
    <property type="evidence" value="ECO:0007669"/>
    <property type="project" value="UniProtKB-SubCell"/>
</dbReference>
<evidence type="ECO:0000256" key="8">
    <source>
        <dbReference type="ARBA" id="ARBA00023065"/>
    </source>
</evidence>
<dbReference type="AlphaFoldDB" id="A0A6M6JBL1"/>
<evidence type="ECO:0000256" key="12">
    <source>
        <dbReference type="RuleBase" id="RU362010"/>
    </source>
</evidence>
<dbReference type="SUPFAM" id="SSF143865">
    <property type="entry name" value="CorA soluble domain-like"/>
    <property type="match status" value="1"/>
</dbReference>
<dbReference type="InterPro" id="IPR045861">
    <property type="entry name" value="CorA_cytoplasmic_dom"/>
</dbReference>
<evidence type="ECO:0000313" key="14">
    <source>
        <dbReference type="Proteomes" id="UP000505377"/>
    </source>
</evidence>
<dbReference type="Pfam" id="PF01544">
    <property type="entry name" value="CorA"/>
    <property type="match status" value="1"/>
</dbReference>
<dbReference type="GO" id="GO:0050897">
    <property type="term" value="F:cobalt ion binding"/>
    <property type="evidence" value="ECO:0007669"/>
    <property type="project" value="TreeGrafter"/>
</dbReference>
<accession>A0A6M6JBL1</accession>
<proteinExistence type="inferred from homology"/>
<evidence type="ECO:0000256" key="4">
    <source>
        <dbReference type="ARBA" id="ARBA00022475"/>
    </source>
</evidence>
<dbReference type="GO" id="GO:0000287">
    <property type="term" value="F:magnesium ion binding"/>
    <property type="evidence" value="ECO:0007669"/>
    <property type="project" value="TreeGrafter"/>
</dbReference>